<accession>A0AC34R7A9</accession>
<reference evidence="2" key="1">
    <citation type="submission" date="2022-11" db="UniProtKB">
        <authorList>
            <consortium name="WormBaseParasite"/>
        </authorList>
    </citation>
    <scope>IDENTIFICATION</scope>
</reference>
<sequence>MHKDLRDGKVPELFLSNTSPLLPSTSMAPLPLFRKGDKDVHKLKKNKAFSADAIGSLDPEYLTEALEAIGDEQPIVARSIPKHAVIEVDQKTCQERLRQNCIYEPEVYDKMLAESLAVCDLLQSHLDDCIATTRAKSPSPLSSAKTTPKKQPPPNASPALNPPLSKLAKTSGLKSRASTTLSSTNTAKTRTWPRRT</sequence>
<dbReference type="Proteomes" id="UP000887576">
    <property type="component" value="Unplaced"/>
</dbReference>
<name>A0AC34R7A9_9BILA</name>
<evidence type="ECO:0000313" key="2">
    <source>
        <dbReference type="WBParaSite" id="JU765_v2.g3966.t1"/>
    </source>
</evidence>
<evidence type="ECO:0000313" key="1">
    <source>
        <dbReference type="Proteomes" id="UP000887576"/>
    </source>
</evidence>
<organism evidence="1 2">
    <name type="scientific">Panagrolaimus sp. JU765</name>
    <dbReference type="NCBI Taxonomy" id="591449"/>
    <lineage>
        <taxon>Eukaryota</taxon>
        <taxon>Metazoa</taxon>
        <taxon>Ecdysozoa</taxon>
        <taxon>Nematoda</taxon>
        <taxon>Chromadorea</taxon>
        <taxon>Rhabditida</taxon>
        <taxon>Tylenchina</taxon>
        <taxon>Panagrolaimomorpha</taxon>
        <taxon>Panagrolaimoidea</taxon>
        <taxon>Panagrolaimidae</taxon>
        <taxon>Panagrolaimus</taxon>
    </lineage>
</organism>
<proteinExistence type="predicted"/>
<protein>
    <submittedName>
        <fullName evidence="2">Uncharacterized protein</fullName>
    </submittedName>
</protein>
<dbReference type="WBParaSite" id="JU765_v2.g3966.t1">
    <property type="protein sequence ID" value="JU765_v2.g3966.t1"/>
    <property type="gene ID" value="JU765_v2.g3966"/>
</dbReference>